<gene>
    <name evidence="1" type="ORF">RhiirA4_486680</name>
</gene>
<dbReference type="EMBL" id="LLXI01005509">
    <property type="protein sequence ID" value="PKY61553.1"/>
    <property type="molecule type" value="Genomic_DNA"/>
</dbReference>
<reference evidence="1 2" key="1">
    <citation type="submission" date="2015-10" db="EMBL/GenBank/DDBJ databases">
        <title>Genome analyses suggest a sexual origin of heterokaryosis in a supposedly ancient asexual fungus.</title>
        <authorList>
            <person name="Ropars J."/>
            <person name="Sedzielewska K."/>
            <person name="Noel J."/>
            <person name="Charron P."/>
            <person name="Farinelli L."/>
            <person name="Marton T."/>
            <person name="Kruger M."/>
            <person name="Pelin A."/>
            <person name="Brachmann A."/>
            <person name="Corradi N."/>
        </authorList>
    </citation>
    <scope>NUCLEOTIDE SEQUENCE [LARGE SCALE GENOMIC DNA]</scope>
    <source>
        <strain evidence="1 2">A4</strain>
    </source>
</reference>
<sequence>MPLRRFEFHKKYLMDDDNNNQKSGADVNSFDNDQISIDEDLKLIILLIKTNDVNLSHHVIEIAIAKNDNNNQKSGANVNLFDNNQISIDKDLEIDFPLNFDYDND</sequence>
<name>A0A2I1HRX2_9GLOM</name>
<organism evidence="1 2">
    <name type="scientific">Rhizophagus irregularis</name>
    <dbReference type="NCBI Taxonomy" id="588596"/>
    <lineage>
        <taxon>Eukaryota</taxon>
        <taxon>Fungi</taxon>
        <taxon>Fungi incertae sedis</taxon>
        <taxon>Mucoromycota</taxon>
        <taxon>Glomeromycotina</taxon>
        <taxon>Glomeromycetes</taxon>
        <taxon>Glomerales</taxon>
        <taxon>Glomeraceae</taxon>
        <taxon>Rhizophagus</taxon>
    </lineage>
</organism>
<accession>A0A2I1HRX2</accession>
<dbReference type="AlphaFoldDB" id="A0A2I1HRX2"/>
<dbReference type="Proteomes" id="UP000234323">
    <property type="component" value="Unassembled WGS sequence"/>
</dbReference>
<evidence type="ECO:0000313" key="2">
    <source>
        <dbReference type="Proteomes" id="UP000234323"/>
    </source>
</evidence>
<proteinExistence type="predicted"/>
<evidence type="ECO:0000313" key="1">
    <source>
        <dbReference type="EMBL" id="PKY61553.1"/>
    </source>
</evidence>
<comment type="caution">
    <text evidence="1">The sequence shown here is derived from an EMBL/GenBank/DDBJ whole genome shotgun (WGS) entry which is preliminary data.</text>
</comment>
<keyword evidence="2" id="KW-1185">Reference proteome</keyword>
<protein>
    <submittedName>
        <fullName evidence="1">Uncharacterized protein</fullName>
    </submittedName>
</protein>